<dbReference type="GO" id="GO:0052851">
    <property type="term" value="F:ferric-chelate reductase (NADPH) activity"/>
    <property type="evidence" value="ECO:0007669"/>
    <property type="project" value="UniProtKB-EC"/>
</dbReference>
<dbReference type="EMBL" id="KB822711">
    <property type="protein sequence ID" value="ETN45832.1"/>
    <property type="molecule type" value="Genomic_DNA"/>
</dbReference>
<dbReference type="CDD" id="cd06186">
    <property type="entry name" value="NOX_Duox_like_FAD_NADP"/>
    <property type="match status" value="1"/>
</dbReference>
<dbReference type="Gene3D" id="3.40.50.80">
    <property type="entry name" value="Nucleotide-binding domain of ferredoxin-NADP reductase (FNR) module"/>
    <property type="match status" value="1"/>
</dbReference>
<comment type="subcellular location">
    <subcellularLocation>
        <location evidence="1">Cell membrane</location>
        <topology evidence="1">Multi-pass membrane protein</topology>
    </subcellularLocation>
</comment>
<dbReference type="SUPFAM" id="SSF63380">
    <property type="entry name" value="Riboflavin synthase domain-like"/>
    <property type="match status" value="1"/>
</dbReference>
<feature type="region of interest" description="Disordered" evidence="6">
    <location>
        <begin position="160"/>
        <end position="182"/>
    </location>
</feature>
<dbReference type="VEuPathDB" id="FungiDB:HMPREF1541_00013"/>
<evidence type="ECO:0000256" key="6">
    <source>
        <dbReference type="SAM" id="MobiDB-lite"/>
    </source>
</evidence>
<dbReference type="InterPro" id="IPR017938">
    <property type="entry name" value="Riboflavin_synthase-like_b-brl"/>
</dbReference>
<evidence type="ECO:0000259" key="7">
    <source>
        <dbReference type="PROSITE" id="PS51384"/>
    </source>
</evidence>
<reference evidence="8 9" key="1">
    <citation type="submission" date="2013-03" db="EMBL/GenBank/DDBJ databases">
        <title>The Genome Sequence of Phialophora europaea CBS 101466.</title>
        <authorList>
            <consortium name="The Broad Institute Genomics Platform"/>
            <person name="Cuomo C."/>
            <person name="de Hoog S."/>
            <person name="Gorbushina A."/>
            <person name="Walker B."/>
            <person name="Young S.K."/>
            <person name="Zeng Q."/>
            <person name="Gargeya S."/>
            <person name="Fitzgerald M."/>
            <person name="Haas B."/>
            <person name="Abouelleil A."/>
            <person name="Allen A.W."/>
            <person name="Alvarado L."/>
            <person name="Arachchi H.M."/>
            <person name="Berlin A.M."/>
            <person name="Chapman S.B."/>
            <person name="Gainer-Dewar J."/>
            <person name="Goldberg J."/>
            <person name="Griggs A."/>
            <person name="Gujja S."/>
            <person name="Hansen M."/>
            <person name="Howarth C."/>
            <person name="Imamovic A."/>
            <person name="Ireland A."/>
            <person name="Larimer J."/>
            <person name="McCowan C."/>
            <person name="Murphy C."/>
            <person name="Pearson M."/>
            <person name="Poon T.W."/>
            <person name="Priest M."/>
            <person name="Roberts A."/>
            <person name="Saif S."/>
            <person name="Shea T."/>
            <person name="Sisk P."/>
            <person name="Sykes S."/>
            <person name="Wortman J."/>
            <person name="Nusbaum C."/>
            <person name="Birren B."/>
        </authorList>
    </citation>
    <scope>NUCLEOTIDE SEQUENCE [LARGE SCALE GENOMIC DNA]</scope>
    <source>
        <strain evidence="8 9">CBS 101466</strain>
    </source>
</reference>
<sequence length="234" mass="25977">MTQLEIDPPEGFEWHACQHVYIRIPKLSPWDNHPFTIANVCDPSIPEGERRLRFFIRSYTGFTRRIHHHLTKNAEADLEACLDGPYGTYHGDVLTTYDTLILIAGGGGISAILPVDPRICAQQKEREPASSIVYALEDLSLSKLDPDAQFTVNVTGEKIEPPTAIGEKPPTPTDPSVSEVDVKGARVEQDRIRFTAVSEKLQPRSKTLAIDMKPAQPCHLVQANNFPSMRAGKP</sequence>
<dbReference type="HOGENOM" id="CLU_1184958_0_0_1"/>
<dbReference type="PANTHER" id="PTHR32361">
    <property type="entry name" value="FERRIC/CUPRIC REDUCTASE TRANSMEMBRANE COMPONENT"/>
    <property type="match status" value="1"/>
</dbReference>
<dbReference type="STRING" id="1220924.W2SAV5"/>
<evidence type="ECO:0000256" key="3">
    <source>
        <dbReference type="ARBA" id="ARBA00022448"/>
    </source>
</evidence>
<dbReference type="eggNOG" id="ENOG502RDZM">
    <property type="taxonomic scope" value="Eukaryota"/>
</dbReference>
<name>W2SAV5_CYPE1</name>
<protein>
    <recommendedName>
        <fullName evidence="2">ferric-chelate reductase (NADPH)</fullName>
        <ecNumber evidence="2">1.16.1.9</ecNumber>
    </recommendedName>
</protein>
<evidence type="ECO:0000256" key="4">
    <source>
        <dbReference type="ARBA" id="ARBA00022475"/>
    </source>
</evidence>
<evidence type="ECO:0000256" key="5">
    <source>
        <dbReference type="ARBA" id="ARBA00048483"/>
    </source>
</evidence>
<dbReference type="Gene3D" id="2.40.30.10">
    <property type="entry name" value="Translation factors"/>
    <property type="match status" value="1"/>
</dbReference>
<dbReference type="EC" id="1.16.1.9" evidence="2"/>
<feature type="domain" description="FAD-binding FR-type" evidence="7">
    <location>
        <begin position="1"/>
        <end position="92"/>
    </location>
</feature>
<dbReference type="Pfam" id="PF08022">
    <property type="entry name" value="FAD_binding_8"/>
    <property type="match status" value="1"/>
</dbReference>
<dbReference type="PROSITE" id="PS51384">
    <property type="entry name" value="FAD_FR"/>
    <property type="match status" value="1"/>
</dbReference>
<keyword evidence="3" id="KW-0813">Transport</keyword>
<dbReference type="InParanoid" id="W2SAV5"/>
<proteinExistence type="predicted"/>
<keyword evidence="9" id="KW-1185">Reference proteome</keyword>
<dbReference type="InterPro" id="IPR039261">
    <property type="entry name" value="FNR_nucleotide-bd"/>
</dbReference>
<dbReference type="GO" id="GO:0006879">
    <property type="term" value="P:intracellular iron ion homeostasis"/>
    <property type="evidence" value="ECO:0007669"/>
    <property type="project" value="TreeGrafter"/>
</dbReference>
<dbReference type="InterPro" id="IPR051410">
    <property type="entry name" value="Ferric/Cupric_Reductase"/>
</dbReference>
<organism evidence="8 9">
    <name type="scientific">Cyphellophora europaea (strain CBS 101466)</name>
    <name type="common">Phialophora europaea</name>
    <dbReference type="NCBI Taxonomy" id="1220924"/>
    <lineage>
        <taxon>Eukaryota</taxon>
        <taxon>Fungi</taxon>
        <taxon>Dikarya</taxon>
        <taxon>Ascomycota</taxon>
        <taxon>Pezizomycotina</taxon>
        <taxon>Eurotiomycetes</taxon>
        <taxon>Chaetothyriomycetidae</taxon>
        <taxon>Chaetothyriales</taxon>
        <taxon>Cyphellophoraceae</taxon>
        <taxon>Cyphellophora</taxon>
    </lineage>
</organism>
<dbReference type="OrthoDB" id="10006946at2759"/>
<keyword evidence="4" id="KW-0472">Membrane</keyword>
<dbReference type="AlphaFoldDB" id="W2SAV5"/>
<dbReference type="GO" id="GO:0005886">
    <property type="term" value="C:plasma membrane"/>
    <property type="evidence" value="ECO:0007669"/>
    <property type="project" value="UniProtKB-SubCell"/>
</dbReference>
<dbReference type="Proteomes" id="UP000030752">
    <property type="component" value="Unassembled WGS sequence"/>
</dbReference>
<comment type="catalytic activity">
    <reaction evidence="5">
        <text>2 a Fe(II)-siderophore + NADP(+) + H(+) = 2 a Fe(III)-siderophore + NADPH</text>
        <dbReference type="Rhea" id="RHEA:28795"/>
        <dbReference type="Rhea" id="RHEA-COMP:11342"/>
        <dbReference type="Rhea" id="RHEA-COMP:11344"/>
        <dbReference type="ChEBI" id="CHEBI:15378"/>
        <dbReference type="ChEBI" id="CHEBI:29033"/>
        <dbReference type="ChEBI" id="CHEBI:29034"/>
        <dbReference type="ChEBI" id="CHEBI:57783"/>
        <dbReference type="ChEBI" id="CHEBI:58349"/>
        <dbReference type="EC" id="1.16.1.9"/>
    </reaction>
</comment>
<dbReference type="RefSeq" id="XP_008710544.1">
    <property type="nucleotide sequence ID" value="XM_008712322.1"/>
</dbReference>
<evidence type="ECO:0000256" key="1">
    <source>
        <dbReference type="ARBA" id="ARBA00004651"/>
    </source>
</evidence>
<accession>W2SAV5</accession>
<evidence type="ECO:0000256" key="2">
    <source>
        <dbReference type="ARBA" id="ARBA00012668"/>
    </source>
</evidence>
<dbReference type="InterPro" id="IPR017927">
    <property type="entry name" value="FAD-bd_FR_type"/>
</dbReference>
<keyword evidence="4" id="KW-1003">Cell membrane</keyword>
<dbReference type="GO" id="GO:0015677">
    <property type="term" value="P:copper ion import"/>
    <property type="evidence" value="ECO:0007669"/>
    <property type="project" value="TreeGrafter"/>
</dbReference>
<dbReference type="InterPro" id="IPR013112">
    <property type="entry name" value="FAD-bd_8"/>
</dbReference>
<dbReference type="GeneID" id="19967352"/>
<evidence type="ECO:0000313" key="9">
    <source>
        <dbReference type="Proteomes" id="UP000030752"/>
    </source>
</evidence>
<dbReference type="GO" id="GO:0006826">
    <property type="term" value="P:iron ion transport"/>
    <property type="evidence" value="ECO:0007669"/>
    <property type="project" value="TreeGrafter"/>
</dbReference>
<gene>
    <name evidence="8" type="ORF">HMPREF1541_00013</name>
</gene>
<evidence type="ECO:0000313" key="8">
    <source>
        <dbReference type="EMBL" id="ETN45832.1"/>
    </source>
</evidence>